<proteinExistence type="inferred from homology"/>
<keyword evidence="7 8" id="KW-0472">Membrane</keyword>
<reference evidence="9 10" key="1">
    <citation type="submission" date="2018-05" db="EMBL/GenBank/DDBJ databases">
        <title>The draft genome of strain NS-104.</title>
        <authorList>
            <person name="Hang P."/>
            <person name="Jiang J."/>
        </authorList>
    </citation>
    <scope>NUCLEOTIDE SEQUENCE [LARGE SCALE GENOMIC DNA]</scope>
    <source>
        <strain evidence="9 10">NS-104</strain>
    </source>
</reference>
<feature type="transmembrane region" description="Helical" evidence="8">
    <location>
        <begin position="229"/>
        <end position="249"/>
    </location>
</feature>
<name>A0A2U2DXL3_9HYPH</name>
<evidence type="ECO:0000256" key="6">
    <source>
        <dbReference type="ARBA" id="ARBA00022989"/>
    </source>
</evidence>
<comment type="caution">
    <text evidence="9">The sequence shown here is derived from an EMBL/GenBank/DDBJ whole genome shotgun (WGS) entry which is preliminary data.</text>
</comment>
<dbReference type="RefSeq" id="WP_109456567.1">
    <property type="nucleotide sequence ID" value="NZ_QFBC01000001.1"/>
</dbReference>
<evidence type="ECO:0000256" key="8">
    <source>
        <dbReference type="RuleBase" id="RU363041"/>
    </source>
</evidence>
<accession>A0A2U2DXL3</accession>
<evidence type="ECO:0000256" key="1">
    <source>
        <dbReference type="ARBA" id="ARBA00004651"/>
    </source>
</evidence>
<dbReference type="EMBL" id="QFBC01000001">
    <property type="protein sequence ID" value="PWE58051.1"/>
    <property type="molecule type" value="Genomic_DNA"/>
</dbReference>
<dbReference type="GO" id="GO:0005886">
    <property type="term" value="C:plasma membrane"/>
    <property type="evidence" value="ECO:0007669"/>
    <property type="project" value="UniProtKB-SubCell"/>
</dbReference>
<keyword evidence="4 8" id="KW-1003">Cell membrane</keyword>
<evidence type="ECO:0000256" key="4">
    <source>
        <dbReference type="ARBA" id="ARBA00022475"/>
    </source>
</evidence>
<evidence type="ECO:0000313" key="10">
    <source>
        <dbReference type="Proteomes" id="UP000245252"/>
    </source>
</evidence>
<evidence type="ECO:0000256" key="2">
    <source>
        <dbReference type="ARBA" id="ARBA00009142"/>
    </source>
</evidence>
<sequence length="254" mass="26496">MLQNLFAGTTFAQLAFLGIAAFVAGLARGFSGFGAALIFMPLASAIAGPRIAAPLLLVIDGFGALGMIPNAWRQAHKRDVAVMAAGAVIGVPMGAAFLAYADPLLVRWLIIVLVILLLMLLMSGWRYHGKPSDAITAVVGLVAGLFSGTAQAGGPPIVAYWLGGAIPFAIVRANIVLYFAVSTVFSVVSYTIGGLFVTAIVAPALTTGPLYLLGLNLGSRLFNRADERLFRRVCYGLIATAAILGLPLLDPVLR</sequence>
<evidence type="ECO:0000313" key="9">
    <source>
        <dbReference type="EMBL" id="PWE58051.1"/>
    </source>
</evidence>
<feature type="transmembrane region" description="Helical" evidence="8">
    <location>
        <begin position="134"/>
        <end position="152"/>
    </location>
</feature>
<feature type="transmembrane region" description="Helical" evidence="8">
    <location>
        <begin position="12"/>
        <end position="39"/>
    </location>
</feature>
<comment type="similarity">
    <text evidence="2 8">Belongs to the 4-toluene sulfonate uptake permease (TSUP) (TC 2.A.102) family.</text>
</comment>
<dbReference type="AlphaFoldDB" id="A0A2U2DXL3"/>
<dbReference type="InterPro" id="IPR002781">
    <property type="entry name" value="TM_pro_TauE-like"/>
</dbReference>
<dbReference type="PANTHER" id="PTHR30269:SF37">
    <property type="entry name" value="MEMBRANE TRANSPORTER PROTEIN"/>
    <property type="match status" value="1"/>
</dbReference>
<keyword evidence="3" id="KW-0813">Transport</keyword>
<dbReference type="Pfam" id="PF01925">
    <property type="entry name" value="TauE"/>
    <property type="match status" value="1"/>
</dbReference>
<feature type="transmembrane region" description="Helical" evidence="8">
    <location>
        <begin position="187"/>
        <end position="209"/>
    </location>
</feature>
<dbReference type="Proteomes" id="UP000245252">
    <property type="component" value="Unassembled WGS sequence"/>
</dbReference>
<evidence type="ECO:0000256" key="7">
    <source>
        <dbReference type="ARBA" id="ARBA00023136"/>
    </source>
</evidence>
<keyword evidence="6 8" id="KW-1133">Transmembrane helix</keyword>
<feature type="transmembrane region" description="Helical" evidence="8">
    <location>
        <begin position="80"/>
        <end position="99"/>
    </location>
</feature>
<evidence type="ECO:0000256" key="5">
    <source>
        <dbReference type="ARBA" id="ARBA00022692"/>
    </source>
</evidence>
<dbReference type="OrthoDB" id="9795324at2"/>
<keyword evidence="5 8" id="KW-0812">Transmembrane</keyword>
<gene>
    <name evidence="9" type="ORF">DEM27_02355</name>
</gene>
<keyword evidence="10" id="KW-1185">Reference proteome</keyword>
<dbReference type="InterPro" id="IPR052017">
    <property type="entry name" value="TSUP"/>
</dbReference>
<feature type="transmembrane region" description="Helical" evidence="8">
    <location>
        <begin position="158"/>
        <end position="180"/>
    </location>
</feature>
<evidence type="ECO:0000256" key="3">
    <source>
        <dbReference type="ARBA" id="ARBA00022448"/>
    </source>
</evidence>
<dbReference type="PANTHER" id="PTHR30269">
    <property type="entry name" value="TRANSMEMBRANE PROTEIN YFCA"/>
    <property type="match status" value="1"/>
</dbReference>
<comment type="subcellular location">
    <subcellularLocation>
        <location evidence="1 8">Cell membrane</location>
        <topology evidence="1 8">Multi-pass membrane protein</topology>
    </subcellularLocation>
</comment>
<protein>
    <recommendedName>
        <fullName evidence="8">Probable membrane transporter protein</fullName>
    </recommendedName>
</protein>
<organism evidence="9 10">
    <name type="scientific">Metarhizobium album</name>
    <dbReference type="NCBI Taxonomy" id="2182425"/>
    <lineage>
        <taxon>Bacteria</taxon>
        <taxon>Pseudomonadati</taxon>
        <taxon>Pseudomonadota</taxon>
        <taxon>Alphaproteobacteria</taxon>
        <taxon>Hyphomicrobiales</taxon>
        <taxon>Rhizobiaceae</taxon>
        <taxon>Metarhizobium</taxon>
    </lineage>
</organism>
<feature type="transmembrane region" description="Helical" evidence="8">
    <location>
        <begin position="105"/>
        <end position="122"/>
    </location>
</feature>